<reference evidence="1 2" key="1">
    <citation type="submission" date="2016-09" db="EMBL/GenBank/DDBJ databases">
        <authorList>
            <person name="Wen S.-F."/>
            <person name="Lo A.-C."/>
            <person name="Lin C.-J."/>
            <person name="Tseng T.-T."/>
        </authorList>
    </citation>
    <scope>NUCLEOTIDE SEQUENCE [LARGE SCALE GENOMIC DNA]</scope>
    <source>
        <strain evidence="1 2">12609</strain>
    </source>
</reference>
<accession>A0AAX0I0W5</accession>
<name>A0AAX0I0W5_XANCG</name>
<gene>
    <name evidence="1" type="ORF">BIY41_15200</name>
</gene>
<sequence length="145" mass="17141">MWIREMWGGRCARLLWGRCRRRRHDRRGHVHDQYGHALEEATHRVESVKFQFSARPMQRDGRTSRNGGKAQSGKWLLDARMNKDAFIRSSFTQQRPSDYDSISRFIRHAGLGHQILRERGDIVREIACDAKTELIEVSMCRKFEE</sequence>
<comment type="caution">
    <text evidence="1">The sequence shown here is derived from an EMBL/GenBank/DDBJ whole genome shotgun (WGS) entry which is preliminary data.</text>
</comment>
<dbReference type="Proteomes" id="UP000175852">
    <property type="component" value="Unassembled WGS sequence"/>
</dbReference>
<evidence type="ECO:0000313" key="1">
    <source>
        <dbReference type="EMBL" id="OEY90339.1"/>
    </source>
</evidence>
<proteinExistence type="predicted"/>
<evidence type="ECO:0000313" key="2">
    <source>
        <dbReference type="Proteomes" id="UP000175852"/>
    </source>
</evidence>
<dbReference type="AlphaFoldDB" id="A0AAX0I0W5"/>
<protein>
    <submittedName>
        <fullName evidence="1">Uncharacterized protein</fullName>
    </submittedName>
</protein>
<organism evidence="1 2">
    <name type="scientific">Xanthomonas campestris pv. glycines</name>
    <dbReference type="NCBI Taxonomy" id="473421"/>
    <lineage>
        <taxon>Bacteria</taxon>
        <taxon>Pseudomonadati</taxon>
        <taxon>Pseudomonadota</taxon>
        <taxon>Gammaproteobacteria</taxon>
        <taxon>Lysobacterales</taxon>
        <taxon>Lysobacteraceae</taxon>
        <taxon>Xanthomonas</taxon>
    </lineage>
</organism>
<dbReference type="EMBL" id="MKCQ01000007">
    <property type="protein sequence ID" value="OEY90339.1"/>
    <property type="molecule type" value="Genomic_DNA"/>
</dbReference>